<dbReference type="EMBL" id="CAFBPW010000209">
    <property type="protein sequence ID" value="CAB5038356.1"/>
    <property type="molecule type" value="Genomic_DNA"/>
</dbReference>
<evidence type="ECO:0000259" key="6">
    <source>
        <dbReference type="PROSITE" id="PS50850"/>
    </source>
</evidence>
<dbReference type="GO" id="GO:0022857">
    <property type="term" value="F:transmembrane transporter activity"/>
    <property type="evidence" value="ECO:0007669"/>
    <property type="project" value="InterPro"/>
</dbReference>
<feature type="transmembrane region" description="Helical" evidence="5">
    <location>
        <begin position="82"/>
        <end position="101"/>
    </location>
</feature>
<dbReference type="SUPFAM" id="SSF103473">
    <property type="entry name" value="MFS general substrate transporter"/>
    <property type="match status" value="1"/>
</dbReference>
<dbReference type="AlphaFoldDB" id="A0A6J7SBE6"/>
<evidence type="ECO:0000313" key="7">
    <source>
        <dbReference type="EMBL" id="CAB4697453.1"/>
    </source>
</evidence>
<evidence type="ECO:0000313" key="8">
    <source>
        <dbReference type="EMBL" id="CAB5038356.1"/>
    </source>
</evidence>
<feature type="domain" description="Major facilitator superfamily (MFS) profile" evidence="6">
    <location>
        <begin position="19"/>
        <end position="449"/>
    </location>
</feature>
<feature type="transmembrane region" description="Helical" evidence="5">
    <location>
        <begin position="357"/>
        <end position="382"/>
    </location>
</feature>
<name>A0A6J7SBE6_9ZZZZ</name>
<evidence type="ECO:0000256" key="4">
    <source>
        <dbReference type="ARBA" id="ARBA00023136"/>
    </source>
</evidence>
<dbReference type="InterPro" id="IPR036259">
    <property type="entry name" value="MFS_trans_sf"/>
</dbReference>
<feature type="transmembrane region" description="Helical" evidence="5">
    <location>
        <begin position="267"/>
        <end position="286"/>
    </location>
</feature>
<keyword evidence="3 5" id="KW-1133">Transmembrane helix</keyword>
<feature type="transmembrane region" description="Helical" evidence="5">
    <location>
        <begin position="298"/>
        <end position="319"/>
    </location>
</feature>
<accession>A0A6J7SBE6</accession>
<keyword evidence="4 5" id="KW-0472">Membrane</keyword>
<dbReference type="InterPro" id="IPR011701">
    <property type="entry name" value="MFS"/>
</dbReference>
<feature type="transmembrane region" description="Helical" evidence="5">
    <location>
        <begin position="141"/>
        <end position="165"/>
    </location>
</feature>
<evidence type="ECO:0000256" key="1">
    <source>
        <dbReference type="ARBA" id="ARBA00004141"/>
    </source>
</evidence>
<feature type="transmembrane region" description="Helical" evidence="5">
    <location>
        <begin position="113"/>
        <end position="135"/>
    </location>
</feature>
<dbReference type="PROSITE" id="PS50850">
    <property type="entry name" value="MFS"/>
    <property type="match status" value="1"/>
</dbReference>
<feature type="transmembrane region" description="Helical" evidence="5">
    <location>
        <begin position="51"/>
        <end position="76"/>
    </location>
</feature>
<sequence>MSAVSESPPSIWDAKHRFLVAGVFCLVTVVAFEAMAISTVMPIVEDDLGDIWLYGWVFSAFYLGTLIGVVAGGHWADRTRPVVPMMFGIALFVVGLLIGGLAPTMPVLVLGRLLQGVGAGIVSAVSYVCVGRGFPAEIHPAVFAVMSTAWVVPSLISPLMASLIAHSFGWRWVFLGLIPITLVVAVVGGFAVGRIGPSPPNERNQSQTPTSQVLILAIGSALLFAGLAMHMIWIGLIVAAVGVVIARQAFIRLTPPGTLTARPRLPAAVLIRGVLAFGFFAADTYISLSLTSVRGESTIYAGVVLIASTATWTAGSWLQVHYAKSLGTGRLVGIGGLVQAVGALVLAVALWSVIPVWFWILGSALMGLGMGMAYTVLSVVALDEAEVGSEGAASSALQMSEILGVALGTGLGGVLVSMGDRMSLDPWVALAAVFVMAALMGAAVLALSPRLSRPVAVTAVLN</sequence>
<feature type="transmembrane region" description="Helical" evidence="5">
    <location>
        <begin position="426"/>
        <end position="447"/>
    </location>
</feature>
<dbReference type="EMBL" id="CAEZXS010000074">
    <property type="protein sequence ID" value="CAB4697453.1"/>
    <property type="molecule type" value="Genomic_DNA"/>
</dbReference>
<dbReference type="Pfam" id="PF07690">
    <property type="entry name" value="MFS_1"/>
    <property type="match status" value="1"/>
</dbReference>
<feature type="transmembrane region" description="Helical" evidence="5">
    <location>
        <begin position="20"/>
        <end position="44"/>
    </location>
</feature>
<proteinExistence type="predicted"/>
<feature type="transmembrane region" description="Helical" evidence="5">
    <location>
        <begin position="172"/>
        <end position="193"/>
    </location>
</feature>
<evidence type="ECO:0000256" key="3">
    <source>
        <dbReference type="ARBA" id="ARBA00022989"/>
    </source>
</evidence>
<dbReference type="GO" id="GO:0005886">
    <property type="term" value="C:plasma membrane"/>
    <property type="evidence" value="ECO:0007669"/>
    <property type="project" value="TreeGrafter"/>
</dbReference>
<dbReference type="PANTHER" id="PTHR23501:SF154">
    <property type="entry name" value="MULTIDRUG-EFFLUX TRANSPORTER RV1634-RELATED"/>
    <property type="match status" value="1"/>
</dbReference>
<feature type="transmembrane region" description="Helical" evidence="5">
    <location>
        <begin position="402"/>
        <end position="420"/>
    </location>
</feature>
<reference evidence="8" key="1">
    <citation type="submission" date="2020-05" db="EMBL/GenBank/DDBJ databases">
        <authorList>
            <person name="Chiriac C."/>
            <person name="Salcher M."/>
            <person name="Ghai R."/>
            <person name="Kavagutti S V."/>
        </authorList>
    </citation>
    <scope>NUCLEOTIDE SEQUENCE</scope>
</reference>
<protein>
    <submittedName>
        <fullName evidence="8">Unannotated protein</fullName>
    </submittedName>
</protein>
<keyword evidence="2 5" id="KW-0812">Transmembrane</keyword>
<evidence type="ECO:0000256" key="2">
    <source>
        <dbReference type="ARBA" id="ARBA00022692"/>
    </source>
</evidence>
<feature type="transmembrane region" description="Helical" evidence="5">
    <location>
        <begin position="213"/>
        <end position="246"/>
    </location>
</feature>
<organism evidence="8">
    <name type="scientific">freshwater metagenome</name>
    <dbReference type="NCBI Taxonomy" id="449393"/>
    <lineage>
        <taxon>unclassified sequences</taxon>
        <taxon>metagenomes</taxon>
        <taxon>ecological metagenomes</taxon>
    </lineage>
</organism>
<dbReference type="Gene3D" id="1.20.1250.20">
    <property type="entry name" value="MFS general substrate transporter like domains"/>
    <property type="match status" value="1"/>
</dbReference>
<evidence type="ECO:0000256" key="5">
    <source>
        <dbReference type="SAM" id="Phobius"/>
    </source>
</evidence>
<feature type="transmembrane region" description="Helical" evidence="5">
    <location>
        <begin position="331"/>
        <end position="351"/>
    </location>
</feature>
<gene>
    <name evidence="7" type="ORF">UFOPK2582_00764</name>
    <name evidence="8" type="ORF">UFOPK4173_01527</name>
</gene>
<comment type="subcellular location">
    <subcellularLocation>
        <location evidence="1">Membrane</location>
        <topology evidence="1">Multi-pass membrane protein</topology>
    </subcellularLocation>
</comment>
<dbReference type="PANTHER" id="PTHR23501">
    <property type="entry name" value="MAJOR FACILITATOR SUPERFAMILY"/>
    <property type="match status" value="1"/>
</dbReference>
<dbReference type="InterPro" id="IPR020846">
    <property type="entry name" value="MFS_dom"/>
</dbReference>